<evidence type="ECO:0000313" key="13">
    <source>
        <dbReference type="Proteomes" id="UP001149009"/>
    </source>
</evidence>
<keyword evidence="1 9" id="KW-0820">tRNA-binding</keyword>
<accession>A0A9X3B053</accession>
<feature type="binding site" evidence="9">
    <location>
        <begin position="18"/>
        <end position="25"/>
    </location>
    <ligand>
        <name>ATP</name>
        <dbReference type="ChEBI" id="CHEBI:30616"/>
    </ligand>
</feature>
<keyword evidence="4 9" id="KW-0547">Nucleotide-binding</keyword>
<evidence type="ECO:0000256" key="9">
    <source>
        <dbReference type="HAMAP-Rule" id="MF_00144"/>
    </source>
</evidence>
<keyword evidence="3 9" id="KW-0819">tRNA processing</keyword>
<dbReference type="FunFam" id="2.30.30.280:FF:000001">
    <property type="entry name" value="tRNA-specific 2-thiouridylase MnmA"/>
    <property type="match status" value="1"/>
</dbReference>
<comment type="subcellular location">
    <subcellularLocation>
        <location evidence="9">Cytoplasm</location>
    </subcellularLocation>
</comment>
<comment type="catalytic activity">
    <reaction evidence="8 9">
        <text>S-sulfanyl-L-cysteinyl-[protein] + uridine(34) in tRNA + AH2 + ATP = 2-thiouridine(34) in tRNA + L-cysteinyl-[protein] + A + AMP + diphosphate + H(+)</text>
        <dbReference type="Rhea" id="RHEA:47032"/>
        <dbReference type="Rhea" id="RHEA-COMP:10131"/>
        <dbReference type="Rhea" id="RHEA-COMP:11726"/>
        <dbReference type="Rhea" id="RHEA-COMP:11727"/>
        <dbReference type="Rhea" id="RHEA-COMP:11728"/>
        <dbReference type="ChEBI" id="CHEBI:13193"/>
        <dbReference type="ChEBI" id="CHEBI:15378"/>
        <dbReference type="ChEBI" id="CHEBI:17499"/>
        <dbReference type="ChEBI" id="CHEBI:29950"/>
        <dbReference type="ChEBI" id="CHEBI:30616"/>
        <dbReference type="ChEBI" id="CHEBI:33019"/>
        <dbReference type="ChEBI" id="CHEBI:61963"/>
        <dbReference type="ChEBI" id="CHEBI:65315"/>
        <dbReference type="ChEBI" id="CHEBI:87170"/>
        <dbReference type="ChEBI" id="CHEBI:456215"/>
        <dbReference type="EC" id="2.8.1.13"/>
    </reaction>
</comment>
<dbReference type="AlphaFoldDB" id="A0A9X3B053"/>
<feature type="binding site" evidence="9">
    <location>
        <position position="44"/>
    </location>
    <ligand>
        <name>ATP</name>
        <dbReference type="ChEBI" id="CHEBI:30616"/>
    </ligand>
</feature>
<name>A0A9X3B053_9HYPH</name>
<evidence type="ECO:0000259" key="11">
    <source>
        <dbReference type="Pfam" id="PF20259"/>
    </source>
</evidence>
<dbReference type="HAMAP" id="MF_00144">
    <property type="entry name" value="tRNA_thiouridyl_MnmA"/>
    <property type="match status" value="1"/>
</dbReference>
<evidence type="ECO:0000256" key="8">
    <source>
        <dbReference type="ARBA" id="ARBA00051542"/>
    </source>
</evidence>
<evidence type="ECO:0000313" key="12">
    <source>
        <dbReference type="EMBL" id="MCT8991265.1"/>
    </source>
</evidence>
<keyword evidence="9" id="KW-0963">Cytoplasm</keyword>
<dbReference type="Gene3D" id="2.30.30.280">
    <property type="entry name" value="Adenine nucleotide alpha hydrolases-like domains"/>
    <property type="match status" value="1"/>
</dbReference>
<evidence type="ECO:0000259" key="10">
    <source>
        <dbReference type="Pfam" id="PF20258"/>
    </source>
</evidence>
<evidence type="ECO:0000256" key="3">
    <source>
        <dbReference type="ARBA" id="ARBA00022694"/>
    </source>
</evidence>
<reference evidence="12" key="1">
    <citation type="submission" date="2022-08" db="EMBL/GenBank/DDBJ databases">
        <title>Chelativorans sichuanense sp. nov., a paraffin oil-degrading bacterium isolated from a mixture of oil-based drill cuttings and paddy soil.</title>
        <authorList>
            <person name="Yu J."/>
            <person name="Liu H."/>
            <person name="Chen Q."/>
        </authorList>
    </citation>
    <scope>NUCLEOTIDE SEQUENCE</scope>
    <source>
        <strain evidence="12">SCAU 2101</strain>
    </source>
</reference>
<dbReference type="InterPro" id="IPR046885">
    <property type="entry name" value="MnmA-like_C"/>
</dbReference>
<gene>
    <name evidence="9 12" type="primary">mnmA</name>
    <name evidence="12" type="ORF">NYR54_13345</name>
</gene>
<feature type="region of interest" description="Interaction with tRNA" evidence="9">
    <location>
        <begin position="158"/>
        <end position="160"/>
    </location>
</feature>
<dbReference type="Proteomes" id="UP001149009">
    <property type="component" value="Unassembled WGS sequence"/>
</dbReference>
<keyword evidence="13" id="KW-1185">Reference proteome</keyword>
<feature type="binding site" evidence="9">
    <location>
        <position position="136"/>
    </location>
    <ligand>
        <name>ATP</name>
        <dbReference type="ChEBI" id="CHEBI:30616"/>
    </ligand>
</feature>
<proteinExistence type="inferred from homology"/>
<dbReference type="InterPro" id="IPR023382">
    <property type="entry name" value="MnmA-like_central_sf"/>
</dbReference>
<comment type="similarity">
    <text evidence="9">Belongs to the MnmA/TRMU family.</text>
</comment>
<dbReference type="SUPFAM" id="SSF52402">
    <property type="entry name" value="Adenine nucleotide alpha hydrolases-like"/>
    <property type="match status" value="1"/>
</dbReference>
<dbReference type="Pfam" id="PF20259">
    <property type="entry name" value="tRNA_Me_trans_M"/>
    <property type="match status" value="1"/>
</dbReference>
<sequence>MNSLDLPRRPEDTRVVVAMSGGVDSSVVAGLLAREGYQVIGVTLQLYDHGAAVHRAGSCCAGQDIDDARRVAETLGIAHYVLDYEERFRKAVIDPFAESYVAGQTPIPCVACNQTVKFSDLLETARELEADALATGHYVRSRPNGAHRALYRPVDTDRDQSYFLFATTQEQIDYLRFPLGGMSKPEVRKIAEEMGLSVAAKHDSQDICFVPQGRYSDVIAKLRPEAATPGDIVHIDGRVLGRHEGILHYTIGQRRGLRIATGEPLYVVHLDAERARVVVGPRSALETRRVFLRQVNWLGDEPLLDLPAEGMEVFAKVRSTRPPVPATLHNDGGTVFVDLHEGEAGVAPGQACVLYDDDGDEARVLGGGFIERSQRGAQAEAQLARLEGRPAA</sequence>
<comment type="caution">
    <text evidence="9">Lacks conserved residue(s) required for the propagation of feature annotation.</text>
</comment>
<dbReference type="EMBL" id="JAODNV010000014">
    <property type="protein sequence ID" value="MCT8991265.1"/>
    <property type="molecule type" value="Genomic_DNA"/>
</dbReference>
<dbReference type="GO" id="GO:0002143">
    <property type="term" value="P:tRNA wobble position uridine thiolation"/>
    <property type="evidence" value="ECO:0007669"/>
    <property type="project" value="TreeGrafter"/>
</dbReference>
<feature type="domain" description="tRNA-specific 2-thiouridylase MnmA-like C-terminal" evidence="10">
    <location>
        <begin position="291"/>
        <end position="370"/>
    </location>
</feature>
<dbReference type="Gene3D" id="2.40.30.10">
    <property type="entry name" value="Translation factors"/>
    <property type="match status" value="1"/>
</dbReference>
<evidence type="ECO:0000256" key="4">
    <source>
        <dbReference type="ARBA" id="ARBA00022741"/>
    </source>
</evidence>
<dbReference type="Gene3D" id="3.40.50.620">
    <property type="entry name" value="HUPs"/>
    <property type="match status" value="1"/>
</dbReference>
<dbReference type="NCBIfam" id="TIGR00420">
    <property type="entry name" value="trmU"/>
    <property type="match status" value="1"/>
</dbReference>
<dbReference type="GO" id="GO:0103016">
    <property type="term" value="F:tRNA-uridine 2-sulfurtransferase activity"/>
    <property type="evidence" value="ECO:0007669"/>
    <property type="project" value="UniProtKB-EC"/>
</dbReference>
<feature type="active site" description="Nucleophile" evidence="9">
    <location>
        <position position="112"/>
    </location>
</feature>
<dbReference type="PANTHER" id="PTHR11933:SF5">
    <property type="entry name" value="MITOCHONDRIAL TRNA-SPECIFIC 2-THIOURIDYLASE 1"/>
    <property type="match status" value="1"/>
</dbReference>
<comment type="caution">
    <text evidence="12">The sequence shown here is derived from an EMBL/GenBank/DDBJ whole genome shotgun (WGS) entry which is preliminary data.</text>
</comment>
<protein>
    <recommendedName>
        <fullName evidence="9">tRNA-specific 2-thiouridylase MnmA</fullName>
        <ecNumber evidence="9">2.8.1.13</ecNumber>
    </recommendedName>
</protein>
<organism evidence="12 13">
    <name type="scientific">Chelativorans petroleitrophicus</name>
    <dbReference type="NCBI Taxonomy" id="2975484"/>
    <lineage>
        <taxon>Bacteria</taxon>
        <taxon>Pseudomonadati</taxon>
        <taxon>Pseudomonadota</taxon>
        <taxon>Alphaproteobacteria</taxon>
        <taxon>Hyphomicrobiales</taxon>
        <taxon>Phyllobacteriaceae</taxon>
        <taxon>Chelativorans</taxon>
    </lineage>
</organism>
<dbReference type="InterPro" id="IPR004506">
    <property type="entry name" value="MnmA-like"/>
</dbReference>
<feature type="active site" description="Cysteine persulfide intermediate" evidence="9">
    <location>
        <position position="208"/>
    </location>
</feature>
<dbReference type="CDD" id="cd01998">
    <property type="entry name" value="MnmA_TRMU-like"/>
    <property type="match status" value="1"/>
</dbReference>
<evidence type="ECO:0000256" key="1">
    <source>
        <dbReference type="ARBA" id="ARBA00022555"/>
    </source>
</evidence>
<dbReference type="GO" id="GO:0005737">
    <property type="term" value="C:cytoplasm"/>
    <property type="evidence" value="ECO:0007669"/>
    <property type="project" value="UniProtKB-SubCell"/>
</dbReference>
<keyword evidence="7" id="KW-1015">Disulfide bond</keyword>
<feature type="domain" description="tRNA-specific 2-thiouridylase MnmA-like central" evidence="11">
    <location>
        <begin position="218"/>
        <end position="280"/>
    </location>
</feature>
<dbReference type="NCBIfam" id="NF001138">
    <property type="entry name" value="PRK00143.1"/>
    <property type="match status" value="1"/>
</dbReference>
<dbReference type="Pfam" id="PF20258">
    <property type="entry name" value="tRNA_Me_trans_C"/>
    <property type="match status" value="1"/>
</dbReference>
<dbReference type="FunFam" id="3.40.50.620:FF:000115">
    <property type="entry name" value="tRNA-specific 2-thiouridylase MnmA"/>
    <property type="match status" value="1"/>
</dbReference>
<evidence type="ECO:0000256" key="2">
    <source>
        <dbReference type="ARBA" id="ARBA00022679"/>
    </source>
</evidence>
<evidence type="ECO:0000256" key="5">
    <source>
        <dbReference type="ARBA" id="ARBA00022840"/>
    </source>
</evidence>
<dbReference type="InterPro" id="IPR046884">
    <property type="entry name" value="MnmA-like_central"/>
</dbReference>
<feature type="site" description="Interaction with tRNA" evidence="9">
    <location>
        <position position="137"/>
    </location>
</feature>
<keyword evidence="5 9" id="KW-0067">ATP-binding</keyword>
<evidence type="ECO:0000256" key="7">
    <source>
        <dbReference type="ARBA" id="ARBA00023157"/>
    </source>
</evidence>
<evidence type="ECO:0000256" key="6">
    <source>
        <dbReference type="ARBA" id="ARBA00022884"/>
    </source>
</evidence>
<keyword evidence="2 9" id="KW-0808">Transferase</keyword>
<dbReference type="EC" id="2.8.1.13" evidence="9"/>
<dbReference type="RefSeq" id="WP_261516190.1">
    <property type="nucleotide sequence ID" value="NZ_JAODNV010000014.1"/>
</dbReference>
<dbReference type="InterPro" id="IPR014729">
    <property type="entry name" value="Rossmann-like_a/b/a_fold"/>
</dbReference>
<dbReference type="Pfam" id="PF03054">
    <property type="entry name" value="tRNA_Me_trans"/>
    <property type="match status" value="1"/>
</dbReference>
<dbReference type="GO" id="GO:0000049">
    <property type="term" value="F:tRNA binding"/>
    <property type="evidence" value="ECO:0007669"/>
    <property type="project" value="UniProtKB-KW"/>
</dbReference>
<keyword evidence="6 9" id="KW-0694">RNA-binding</keyword>
<dbReference type="GO" id="GO:0005524">
    <property type="term" value="F:ATP binding"/>
    <property type="evidence" value="ECO:0007669"/>
    <property type="project" value="UniProtKB-KW"/>
</dbReference>
<dbReference type="PANTHER" id="PTHR11933">
    <property type="entry name" value="TRNA 5-METHYLAMINOMETHYL-2-THIOURIDYLATE -METHYLTRANSFERASE"/>
    <property type="match status" value="1"/>
</dbReference>
<comment type="function">
    <text evidence="9">Catalyzes the 2-thiolation of uridine at the wobble position (U34) of tRNA, leading to the formation of s(2)U34.</text>
</comment>
<feature type="site" description="Interaction with tRNA" evidence="9">
    <location>
        <position position="350"/>
    </location>
</feature>